<dbReference type="Proteomes" id="UP000076078">
    <property type="component" value="Unassembled WGS sequence"/>
</dbReference>
<evidence type="ECO:0000313" key="4">
    <source>
        <dbReference type="EMBL" id="KYQ90295.1"/>
    </source>
</evidence>
<proteinExistence type="predicted"/>
<evidence type="ECO:0000256" key="1">
    <source>
        <dbReference type="ARBA" id="ARBA00022603"/>
    </source>
</evidence>
<dbReference type="STRING" id="361077.A0A151Z8M2"/>
<reference evidence="4 5" key="1">
    <citation type="submission" date="2015-12" db="EMBL/GenBank/DDBJ databases">
        <title>Dictyostelia acquired genes for synthesis and detection of signals that induce cell-type specialization by lateral gene transfer from prokaryotes.</title>
        <authorList>
            <person name="Gloeckner G."/>
            <person name="Schaap P."/>
        </authorList>
    </citation>
    <scope>NUCLEOTIDE SEQUENCE [LARGE SCALE GENOMIC DNA]</scope>
    <source>
        <strain evidence="4 5">TK</strain>
    </source>
</reference>
<dbReference type="AlphaFoldDB" id="A0A151Z8M2"/>
<keyword evidence="1" id="KW-0489">Methyltransferase</keyword>
<evidence type="ECO:0000256" key="2">
    <source>
        <dbReference type="ARBA" id="ARBA00022679"/>
    </source>
</evidence>
<evidence type="ECO:0000313" key="5">
    <source>
        <dbReference type="Proteomes" id="UP000076078"/>
    </source>
</evidence>
<dbReference type="Pfam" id="PF13649">
    <property type="entry name" value="Methyltransf_25"/>
    <property type="match status" value="1"/>
</dbReference>
<dbReference type="InterPro" id="IPR029063">
    <property type="entry name" value="SAM-dependent_MTases_sf"/>
</dbReference>
<comment type="caution">
    <text evidence="4">The sequence shown here is derived from an EMBL/GenBank/DDBJ whole genome shotgun (WGS) entry which is preliminary data.</text>
</comment>
<dbReference type="OrthoDB" id="16596at2759"/>
<name>A0A151Z8M2_TIELA</name>
<evidence type="ECO:0000259" key="3">
    <source>
        <dbReference type="Pfam" id="PF13649"/>
    </source>
</evidence>
<dbReference type="PANTHER" id="PTHR43861">
    <property type="entry name" value="TRANS-ACONITATE 2-METHYLTRANSFERASE-RELATED"/>
    <property type="match status" value="1"/>
</dbReference>
<dbReference type="EMBL" id="LODT01000037">
    <property type="protein sequence ID" value="KYQ90295.1"/>
    <property type="molecule type" value="Genomic_DNA"/>
</dbReference>
<protein>
    <recommendedName>
        <fullName evidence="3">Methyltransferase domain-containing protein</fullName>
    </recommendedName>
</protein>
<dbReference type="PANTHER" id="PTHR43861:SF1">
    <property type="entry name" value="TRANS-ACONITATE 2-METHYLTRANSFERASE"/>
    <property type="match status" value="1"/>
</dbReference>
<keyword evidence="2" id="KW-0808">Transferase</keyword>
<dbReference type="OMA" id="FWELESY"/>
<dbReference type="InParanoid" id="A0A151Z8M2"/>
<dbReference type="SUPFAM" id="SSF53335">
    <property type="entry name" value="S-adenosyl-L-methionine-dependent methyltransferases"/>
    <property type="match status" value="1"/>
</dbReference>
<dbReference type="Gene3D" id="3.40.50.150">
    <property type="entry name" value="Vaccinia Virus protein VP39"/>
    <property type="match status" value="1"/>
</dbReference>
<accession>A0A151Z8M2</accession>
<dbReference type="GO" id="GO:0008168">
    <property type="term" value="F:methyltransferase activity"/>
    <property type="evidence" value="ECO:0007669"/>
    <property type="project" value="UniProtKB-KW"/>
</dbReference>
<sequence>MTQNIYDNKEFFDEYAKLERSIKGIEGYREWPLLREQLGNVSGHRILDLGTGCGYFCRVAVEKLHAKEVVGVDVSELMLNRARELTNTELQSKIHYQQMDLENAQFNNINGRSEKFDSVFSVFVCHYIKNLETLFTRVFECMNSGAVFLFTVEHPIYTSTRDLDPDWIPLPSSTGDSNKIIWPLSNYNDEGERVSNWLVNGVIKQHRTIATYVNTLIKVGFRIEFMDEWFSIKSDMGGDNGPKAGPKILVIKVSKPGNHA</sequence>
<feature type="domain" description="Methyltransferase" evidence="3">
    <location>
        <begin position="46"/>
        <end position="144"/>
    </location>
</feature>
<dbReference type="GO" id="GO:0032259">
    <property type="term" value="P:methylation"/>
    <property type="evidence" value="ECO:0007669"/>
    <property type="project" value="UniProtKB-KW"/>
</dbReference>
<organism evidence="4 5">
    <name type="scientific">Tieghemostelium lacteum</name>
    <name type="common">Slime mold</name>
    <name type="synonym">Dictyostelium lacteum</name>
    <dbReference type="NCBI Taxonomy" id="361077"/>
    <lineage>
        <taxon>Eukaryota</taxon>
        <taxon>Amoebozoa</taxon>
        <taxon>Evosea</taxon>
        <taxon>Eumycetozoa</taxon>
        <taxon>Dictyostelia</taxon>
        <taxon>Dictyosteliales</taxon>
        <taxon>Raperosteliaceae</taxon>
        <taxon>Tieghemostelium</taxon>
    </lineage>
</organism>
<dbReference type="InterPro" id="IPR041698">
    <property type="entry name" value="Methyltransf_25"/>
</dbReference>
<dbReference type="CDD" id="cd02440">
    <property type="entry name" value="AdoMet_MTases"/>
    <property type="match status" value="1"/>
</dbReference>
<gene>
    <name evidence="4" type="ORF">DLAC_08898</name>
</gene>
<keyword evidence="5" id="KW-1185">Reference proteome</keyword>